<evidence type="ECO:0000313" key="2">
    <source>
        <dbReference type="EMBL" id="CAD5126800.1"/>
    </source>
</evidence>
<accession>A0A7I8WFD0</accession>
<dbReference type="EMBL" id="CAJFCJ010000085">
    <property type="protein sequence ID" value="CAD5126800.1"/>
    <property type="molecule type" value="Genomic_DNA"/>
</dbReference>
<feature type="signal peptide" evidence="1">
    <location>
        <begin position="1"/>
        <end position="19"/>
    </location>
</feature>
<keyword evidence="3" id="KW-1185">Reference proteome</keyword>
<name>A0A7I8WFD0_9ANNE</name>
<keyword evidence="1" id="KW-0732">Signal</keyword>
<dbReference type="SUPFAM" id="SSF49899">
    <property type="entry name" value="Concanavalin A-like lectins/glucanases"/>
    <property type="match status" value="1"/>
</dbReference>
<comment type="caution">
    <text evidence="2">The sequence shown here is derived from an EMBL/GenBank/DDBJ whole genome shotgun (WGS) entry which is preliminary data.</text>
</comment>
<sequence length="256" mass="28806">MITLLSFLLISLTFDLCQLRHQFLFKDDETVLLYDWYNVNKNELIPANSVIPDIGGLGKVGTIFGNTVKYNTDGSIYFGLNDYLKVMHDLGFGTGNQAFSVEIVCKYILPADYSDNLILYSFSKFGYLAPKISLNGNGSLGTTSGVKNGLVMKPLTDDYLTYFAFVFDQTINRLFYYMNGVQYGYFTVGGIGSDSPINLGLCLAACNSKDFHGNVYAFKWSNSFKSETDIKNTWDNSLYSFLSCLYKTFINHLKPF</sequence>
<feature type="chain" id="PRO_5029581537" evidence="1">
    <location>
        <begin position="20"/>
        <end position="256"/>
    </location>
</feature>
<evidence type="ECO:0000313" key="3">
    <source>
        <dbReference type="Proteomes" id="UP000549394"/>
    </source>
</evidence>
<dbReference type="Proteomes" id="UP000549394">
    <property type="component" value="Unassembled WGS sequence"/>
</dbReference>
<gene>
    <name evidence="2" type="ORF">DGYR_LOCUS14026</name>
</gene>
<dbReference type="AlphaFoldDB" id="A0A7I8WFD0"/>
<dbReference type="Gene3D" id="2.60.120.200">
    <property type="match status" value="1"/>
</dbReference>
<reference evidence="2 3" key="1">
    <citation type="submission" date="2020-08" db="EMBL/GenBank/DDBJ databases">
        <authorList>
            <person name="Hejnol A."/>
        </authorList>
    </citation>
    <scope>NUCLEOTIDE SEQUENCE [LARGE SCALE GENOMIC DNA]</scope>
</reference>
<proteinExistence type="predicted"/>
<evidence type="ECO:0000256" key="1">
    <source>
        <dbReference type="SAM" id="SignalP"/>
    </source>
</evidence>
<dbReference type="InterPro" id="IPR013320">
    <property type="entry name" value="ConA-like_dom_sf"/>
</dbReference>
<protein>
    <submittedName>
        <fullName evidence="2">DgyrCDS14839</fullName>
    </submittedName>
</protein>
<organism evidence="2 3">
    <name type="scientific">Dimorphilus gyrociliatus</name>
    <dbReference type="NCBI Taxonomy" id="2664684"/>
    <lineage>
        <taxon>Eukaryota</taxon>
        <taxon>Metazoa</taxon>
        <taxon>Spiralia</taxon>
        <taxon>Lophotrochozoa</taxon>
        <taxon>Annelida</taxon>
        <taxon>Polychaeta</taxon>
        <taxon>Polychaeta incertae sedis</taxon>
        <taxon>Dinophilidae</taxon>
        <taxon>Dimorphilus</taxon>
    </lineage>
</organism>